<dbReference type="Proteomes" id="UP000028712">
    <property type="component" value="Unassembled WGS sequence"/>
</dbReference>
<proteinExistence type="inferred from homology"/>
<keyword evidence="12 14" id="KW-0378">Hydrolase</keyword>
<evidence type="ECO:0000256" key="7">
    <source>
        <dbReference type="ARBA" id="ARBA00019179"/>
    </source>
</evidence>
<evidence type="ECO:0000256" key="8">
    <source>
        <dbReference type="ARBA" id="ARBA00022490"/>
    </source>
</evidence>
<dbReference type="Gene3D" id="3.30.420.10">
    <property type="entry name" value="Ribonuclease H-like superfamily/Ribonuclease H"/>
    <property type="match status" value="1"/>
</dbReference>
<evidence type="ECO:0000313" key="19">
    <source>
        <dbReference type="EMBL" id="OXA88810.1"/>
    </source>
</evidence>
<dbReference type="InterPro" id="IPR036397">
    <property type="entry name" value="RNaseH_sf"/>
</dbReference>
<dbReference type="HAMAP" id="MF_00052_B">
    <property type="entry name" value="RNase_HII_B"/>
    <property type="match status" value="1"/>
</dbReference>
<evidence type="ECO:0000256" key="10">
    <source>
        <dbReference type="ARBA" id="ARBA00022723"/>
    </source>
</evidence>
<comment type="cofactor">
    <cofactor evidence="14 15">
        <name>Mn(2+)</name>
        <dbReference type="ChEBI" id="CHEBI:29035"/>
    </cofactor>
    <cofactor evidence="14 15">
        <name>Mg(2+)</name>
        <dbReference type="ChEBI" id="CHEBI:18420"/>
    </cofactor>
    <text evidence="14 15">Manganese or magnesium. Binds 1 divalent metal ion per monomer in the absence of substrate. May bind a second metal ion after substrate binding.</text>
</comment>
<dbReference type="AlphaFoldDB" id="A0A086AQ08"/>
<evidence type="ECO:0000256" key="2">
    <source>
        <dbReference type="ARBA" id="ARBA00001946"/>
    </source>
</evidence>
<dbReference type="SUPFAM" id="SSF53098">
    <property type="entry name" value="Ribonuclease H-like"/>
    <property type="match status" value="1"/>
</dbReference>
<sequence>MLQLNYSGHDLETGTDEAGRGCLAGPVTAAAVILPLSFENKTLNDSKQLSEKAREKLKPIIEEQAISFAITHLHPDEIDEINILNASMKGMQECILKLNQVPEFIIVDGNRMLNAKLGLKNTVGKQFSEKEIELLKSIPNQSIIKGDAKFMSIAAASVLAKTYRDEYMDKIHEEFPMYNWKKNKGYPTKEHREAIKKYGPTKYHRMSFRLLPIQLELFSDEI</sequence>
<dbReference type="EMBL" id="MUGY01000032">
    <property type="protein sequence ID" value="OXA88810.1"/>
    <property type="molecule type" value="Genomic_DNA"/>
</dbReference>
<dbReference type="OrthoDB" id="9803420at2"/>
<dbReference type="eggNOG" id="COG0164">
    <property type="taxonomic scope" value="Bacteria"/>
</dbReference>
<comment type="cofactor">
    <cofactor evidence="2">
        <name>Mg(2+)</name>
        <dbReference type="ChEBI" id="CHEBI:18420"/>
    </cofactor>
</comment>
<dbReference type="GO" id="GO:0003723">
    <property type="term" value="F:RNA binding"/>
    <property type="evidence" value="ECO:0007669"/>
    <property type="project" value="UniProtKB-UniRule"/>
</dbReference>
<comment type="similarity">
    <text evidence="5 14 16">Belongs to the RNase HII family.</text>
</comment>
<dbReference type="InterPro" id="IPR001352">
    <property type="entry name" value="RNase_HII/HIII"/>
</dbReference>
<dbReference type="NCBIfam" id="NF000595">
    <property type="entry name" value="PRK00015.1-3"/>
    <property type="match status" value="1"/>
</dbReference>
<dbReference type="GO" id="GO:0032299">
    <property type="term" value="C:ribonuclease H2 complex"/>
    <property type="evidence" value="ECO:0007669"/>
    <property type="project" value="TreeGrafter"/>
</dbReference>
<reference evidence="18 20" key="1">
    <citation type="submission" date="2014-07" db="EMBL/GenBank/DDBJ databases">
        <title>Genome of Flavobacterium hydatis DSM 2063.</title>
        <authorList>
            <person name="Pipes S.E."/>
            <person name="Stropko S.J."/>
            <person name="Newman J.D."/>
        </authorList>
    </citation>
    <scope>NUCLEOTIDE SEQUENCE [LARGE SCALE GENOMIC DNA]</scope>
    <source>
        <strain evidence="18 20">DSM 2063</strain>
    </source>
</reference>
<reference evidence="19 21" key="2">
    <citation type="submission" date="2016-11" db="EMBL/GenBank/DDBJ databases">
        <title>Whole genomes of Flavobacteriaceae.</title>
        <authorList>
            <person name="Stine C."/>
            <person name="Li C."/>
            <person name="Tadesse D."/>
        </authorList>
    </citation>
    <scope>NUCLEOTIDE SEQUENCE [LARGE SCALE GENOMIC DNA]</scope>
    <source>
        <strain evidence="19 21">ATCC 29551</strain>
    </source>
</reference>
<keyword evidence="13 14" id="KW-0464">Manganese</keyword>
<dbReference type="Proteomes" id="UP000198424">
    <property type="component" value="Unassembled WGS sequence"/>
</dbReference>
<feature type="domain" description="RNase H type-2" evidence="17">
    <location>
        <begin position="10"/>
        <end position="220"/>
    </location>
</feature>
<dbReference type="GO" id="GO:0043137">
    <property type="term" value="P:DNA replication, removal of RNA primer"/>
    <property type="evidence" value="ECO:0007669"/>
    <property type="project" value="TreeGrafter"/>
</dbReference>
<comment type="subcellular location">
    <subcellularLocation>
        <location evidence="4 14">Cytoplasm</location>
    </subcellularLocation>
</comment>
<evidence type="ECO:0000256" key="4">
    <source>
        <dbReference type="ARBA" id="ARBA00004496"/>
    </source>
</evidence>
<dbReference type="GO" id="GO:0004523">
    <property type="term" value="F:RNA-DNA hybrid ribonuclease activity"/>
    <property type="evidence" value="ECO:0007669"/>
    <property type="project" value="UniProtKB-UniRule"/>
</dbReference>
<evidence type="ECO:0000313" key="20">
    <source>
        <dbReference type="Proteomes" id="UP000028712"/>
    </source>
</evidence>
<evidence type="ECO:0000256" key="9">
    <source>
        <dbReference type="ARBA" id="ARBA00022722"/>
    </source>
</evidence>
<comment type="catalytic activity">
    <reaction evidence="1 14 15 16">
        <text>Endonucleolytic cleavage to 5'-phosphomonoester.</text>
        <dbReference type="EC" id="3.1.26.4"/>
    </reaction>
</comment>
<dbReference type="Pfam" id="PF01351">
    <property type="entry name" value="RNase_HII"/>
    <property type="match status" value="1"/>
</dbReference>
<comment type="caution">
    <text evidence="18">The sequence shown here is derived from an EMBL/GenBank/DDBJ whole genome shotgun (WGS) entry which is preliminary data.</text>
</comment>
<keyword evidence="8 14" id="KW-0963">Cytoplasm</keyword>
<dbReference type="EC" id="3.1.26.4" evidence="6 14"/>
<comment type="function">
    <text evidence="3 14 16">Endonuclease that specifically degrades the RNA of RNA-DNA hybrids.</text>
</comment>
<dbReference type="InterPro" id="IPR022898">
    <property type="entry name" value="RNase_HII"/>
</dbReference>
<feature type="binding site" evidence="14 15">
    <location>
        <position position="108"/>
    </location>
    <ligand>
        <name>a divalent metal cation</name>
        <dbReference type="ChEBI" id="CHEBI:60240"/>
    </ligand>
</feature>
<evidence type="ECO:0000256" key="14">
    <source>
        <dbReference type="HAMAP-Rule" id="MF_00052"/>
    </source>
</evidence>
<evidence type="ECO:0000313" key="18">
    <source>
        <dbReference type="EMBL" id="KFF18772.1"/>
    </source>
</evidence>
<dbReference type="GO" id="GO:0005737">
    <property type="term" value="C:cytoplasm"/>
    <property type="evidence" value="ECO:0007669"/>
    <property type="project" value="UniProtKB-SubCell"/>
</dbReference>
<evidence type="ECO:0000256" key="13">
    <source>
        <dbReference type="ARBA" id="ARBA00023211"/>
    </source>
</evidence>
<dbReference type="GO" id="GO:0030145">
    <property type="term" value="F:manganese ion binding"/>
    <property type="evidence" value="ECO:0007669"/>
    <property type="project" value="UniProtKB-UniRule"/>
</dbReference>
<dbReference type="InterPro" id="IPR012337">
    <property type="entry name" value="RNaseH-like_sf"/>
</dbReference>
<organism evidence="18 20">
    <name type="scientific">Flavobacterium hydatis</name>
    <name type="common">Cytophaga aquatilis</name>
    <dbReference type="NCBI Taxonomy" id="991"/>
    <lineage>
        <taxon>Bacteria</taxon>
        <taxon>Pseudomonadati</taxon>
        <taxon>Bacteroidota</taxon>
        <taxon>Flavobacteriia</taxon>
        <taxon>Flavobacteriales</taxon>
        <taxon>Flavobacteriaceae</taxon>
        <taxon>Flavobacterium</taxon>
    </lineage>
</organism>
<keyword evidence="9 14" id="KW-0540">Nuclease</keyword>
<evidence type="ECO:0000256" key="12">
    <source>
        <dbReference type="ARBA" id="ARBA00022801"/>
    </source>
</evidence>
<evidence type="ECO:0000259" key="17">
    <source>
        <dbReference type="PROSITE" id="PS51975"/>
    </source>
</evidence>
<name>A0A086AQ08_FLAHY</name>
<dbReference type="RefSeq" id="WP_035619221.1">
    <property type="nucleotide sequence ID" value="NZ_JBEWQG010000002.1"/>
</dbReference>
<evidence type="ECO:0000256" key="15">
    <source>
        <dbReference type="PROSITE-ProRule" id="PRU01319"/>
    </source>
</evidence>
<evidence type="ECO:0000256" key="5">
    <source>
        <dbReference type="ARBA" id="ARBA00007383"/>
    </source>
</evidence>
<evidence type="ECO:0000256" key="3">
    <source>
        <dbReference type="ARBA" id="ARBA00004065"/>
    </source>
</evidence>
<accession>A0A086AQ08</accession>
<evidence type="ECO:0000256" key="11">
    <source>
        <dbReference type="ARBA" id="ARBA00022759"/>
    </source>
</evidence>
<keyword evidence="11 14" id="KW-0255">Endonuclease</keyword>
<dbReference type="PROSITE" id="PS51975">
    <property type="entry name" value="RNASE_H_2"/>
    <property type="match status" value="1"/>
</dbReference>
<feature type="binding site" evidence="14 15">
    <location>
        <position position="17"/>
    </location>
    <ligand>
        <name>a divalent metal cation</name>
        <dbReference type="ChEBI" id="CHEBI:60240"/>
    </ligand>
</feature>
<evidence type="ECO:0000256" key="6">
    <source>
        <dbReference type="ARBA" id="ARBA00012180"/>
    </source>
</evidence>
<dbReference type="EMBL" id="JPRM01000005">
    <property type="protein sequence ID" value="KFF18772.1"/>
    <property type="molecule type" value="Genomic_DNA"/>
</dbReference>
<dbReference type="PANTHER" id="PTHR10954">
    <property type="entry name" value="RIBONUCLEASE H2 SUBUNIT A"/>
    <property type="match status" value="1"/>
</dbReference>
<dbReference type="CDD" id="cd07182">
    <property type="entry name" value="RNase_HII_bacteria_HII_like"/>
    <property type="match status" value="1"/>
</dbReference>
<protein>
    <recommendedName>
        <fullName evidence="7 14">Ribonuclease HII</fullName>
        <shortName evidence="14">RNase HII</shortName>
        <ecNumber evidence="6 14">3.1.26.4</ecNumber>
    </recommendedName>
</protein>
<feature type="binding site" evidence="14 15">
    <location>
        <position position="16"/>
    </location>
    <ligand>
        <name>a divalent metal cation</name>
        <dbReference type="ChEBI" id="CHEBI:60240"/>
    </ligand>
</feature>
<evidence type="ECO:0000256" key="16">
    <source>
        <dbReference type="RuleBase" id="RU003515"/>
    </source>
</evidence>
<dbReference type="InterPro" id="IPR024567">
    <property type="entry name" value="RNase_HII/HIII_dom"/>
</dbReference>
<gene>
    <name evidence="14" type="primary">rnhB</name>
    <name evidence="19" type="ORF">B0A62_21460</name>
    <name evidence="18" type="ORF">IW20_04165</name>
</gene>
<dbReference type="GO" id="GO:0006298">
    <property type="term" value="P:mismatch repair"/>
    <property type="evidence" value="ECO:0007669"/>
    <property type="project" value="TreeGrafter"/>
</dbReference>
<keyword evidence="21" id="KW-1185">Reference proteome</keyword>
<evidence type="ECO:0000256" key="1">
    <source>
        <dbReference type="ARBA" id="ARBA00000077"/>
    </source>
</evidence>
<evidence type="ECO:0000313" key="21">
    <source>
        <dbReference type="Proteomes" id="UP000198424"/>
    </source>
</evidence>
<keyword evidence="10 14" id="KW-0479">Metal-binding</keyword>
<dbReference type="PANTHER" id="PTHR10954:SF18">
    <property type="entry name" value="RIBONUCLEASE HII"/>
    <property type="match status" value="1"/>
</dbReference>
<dbReference type="STRING" id="991.IW20_04165"/>